<reference evidence="1" key="1">
    <citation type="journal article" date="2012" name="Science">
        <title>Fermentation, hydrogen, and sulfur metabolism in multiple uncultivated bacterial phyla.</title>
        <authorList>
            <person name="Wrighton K.C."/>
            <person name="Thomas B.C."/>
            <person name="Sharon I."/>
            <person name="Miller C.S."/>
            <person name="Castelle C.J."/>
            <person name="VerBerkmoes N.C."/>
            <person name="Wilkins M.J."/>
            <person name="Hettich R.L."/>
            <person name="Lipton M.S."/>
            <person name="Williams K.H."/>
            <person name="Long P.E."/>
            <person name="Banfield J.F."/>
        </authorList>
    </citation>
    <scope>NUCLEOTIDE SEQUENCE [LARGE SCALE GENOMIC DNA]</scope>
</reference>
<sequence>MKKIVLFYLIIVSLFWNLVYWVECTYNANWSLASSMENCVPTWAMEAKQSKKSWIPGINVSNNKWYAIDNAKDKVIYLTQKLIILAWILAVWWVAYSGLTFVLGLWDAEKVKKAKWALKWSLLWFVVAIISQQLINATINFIYNLSN</sequence>
<proteinExistence type="predicted"/>
<gene>
    <name evidence="1" type="ORF">ACD_4C00113G0003</name>
</gene>
<accession>K2FYG6</accession>
<evidence type="ECO:0000313" key="1">
    <source>
        <dbReference type="EMBL" id="EKE26942.1"/>
    </source>
</evidence>
<comment type="caution">
    <text evidence="1">The sequence shown here is derived from an EMBL/GenBank/DDBJ whole genome shotgun (WGS) entry which is preliminary data.</text>
</comment>
<organism evidence="1">
    <name type="scientific">uncultured bacterium</name>
    <name type="common">gcode 4</name>
    <dbReference type="NCBI Taxonomy" id="1234023"/>
    <lineage>
        <taxon>Bacteria</taxon>
        <taxon>environmental samples</taxon>
    </lineage>
</organism>
<protein>
    <submittedName>
        <fullName evidence="1">Uncharacterized protein</fullName>
    </submittedName>
</protein>
<dbReference type="AlphaFoldDB" id="K2FYG6"/>
<name>K2FYG6_9BACT</name>
<dbReference type="EMBL" id="AMFJ01000629">
    <property type="protein sequence ID" value="EKE26942.1"/>
    <property type="molecule type" value="Genomic_DNA"/>
</dbReference>